<organism evidence="3">
    <name type="scientific">Graphocephala atropunctata</name>
    <dbReference type="NCBI Taxonomy" id="36148"/>
    <lineage>
        <taxon>Eukaryota</taxon>
        <taxon>Metazoa</taxon>
        <taxon>Ecdysozoa</taxon>
        <taxon>Arthropoda</taxon>
        <taxon>Hexapoda</taxon>
        <taxon>Insecta</taxon>
        <taxon>Pterygota</taxon>
        <taxon>Neoptera</taxon>
        <taxon>Paraneoptera</taxon>
        <taxon>Hemiptera</taxon>
        <taxon>Auchenorrhyncha</taxon>
        <taxon>Membracoidea</taxon>
        <taxon>Cicadellidae</taxon>
        <taxon>Cicadellinae</taxon>
        <taxon>Cicadellini</taxon>
        <taxon>Graphocephala</taxon>
    </lineage>
</organism>
<sequence length="171" mass="19341">MSELVITTRIVLICSFLYSAVVVKNESINSGNFRMINREDEHFTSSRHRTLTQTDVNRAIDSRNNGSGVENFGDTNKNTILNKTDNMNDLNEVNYTNKDRSTSNGNETTKNQHVSDLKRRENVIRNTVKNLLLKYVALKNLNKAHHSAAVIQSSTLVKENPDESKGKTEMV</sequence>
<keyword evidence="2" id="KW-0732">Signal</keyword>
<feature type="signal peptide" evidence="2">
    <location>
        <begin position="1"/>
        <end position="25"/>
    </location>
</feature>
<accession>A0A1B6KRM1</accession>
<feature type="region of interest" description="Disordered" evidence="1">
    <location>
        <begin position="61"/>
        <end position="116"/>
    </location>
</feature>
<proteinExistence type="predicted"/>
<dbReference type="AlphaFoldDB" id="A0A1B6KRM1"/>
<evidence type="ECO:0000313" key="3">
    <source>
        <dbReference type="EMBL" id="JAT14071.1"/>
    </source>
</evidence>
<evidence type="ECO:0000256" key="2">
    <source>
        <dbReference type="SAM" id="SignalP"/>
    </source>
</evidence>
<name>A0A1B6KRM1_9HEMI</name>
<evidence type="ECO:0000256" key="1">
    <source>
        <dbReference type="SAM" id="MobiDB-lite"/>
    </source>
</evidence>
<feature type="compositionally biased region" description="Polar residues" evidence="1">
    <location>
        <begin position="61"/>
        <end position="112"/>
    </location>
</feature>
<reference evidence="3" key="1">
    <citation type="submission" date="2015-11" db="EMBL/GenBank/DDBJ databases">
        <title>De novo transcriptome assembly of four potential Pierce s Disease insect vectors from Arizona vineyards.</title>
        <authorList>
            <person name="Tassone E.E."/>
        </authorList>
    </citation>
    <scope>NUCLEOTIDE SEQUENCE</scope>
</reference>
<dbReference type="EMBL" id="GEBQ01025906">
    <property type="protein sequence ID" value="JAT14071.1"/>
    <property type="molecule type" value="Transcribed_RNA"/>
</dbReference>
<evidence type="ECO:0008006" key="4">
    <source>
        <dbReference type="Google" id="ProtNLM"/>
    </source>
</evidence>
<feature type="non-terminal residue" evidence="3">
    <location>
        <position position="171"/>
    </location>
</feature>
<gene>
    <name evidence="3" type="ORF">g.7874</name>
</gene>
<protein>
    <recommendedName>
        <fullName evidence="4">Corticotropin-releasing factor domain-containing protein</fullName>
    </recommendedName>
</protein>
<feature type="chain" id="PRO_5008586875" description="Corticotropin-releasing factor domain-containing protein" evidence="2">
    <location>
        <begin position="26"/>
        <end position="171"/>
    </location>
</feature>